<name>A0A2H0A1L4_9BACT</name>
<evidence type="ECO:0000313" key="2">
    <source>
        <dbReference type="Proteomes" id="UP000231067"/>
    </source>
</evidence>
<dbReference type="Proteomes" id="UP000231067">
    <property type="component" value="Unassembled WGS sequence"/>
</dbReference>
<organism evidence="1 2">
    <name type="scientific">Candidatus Desantisbacteria bacterium CG23_combo_of_CG06-09_8_20_14_all_40_23</name>
    <dbReference type="NCBI Taxonomy" id="1974550"/>
    <lineage>
        <taxon>Bacteria</taxon>
        <taxon>Candidatus Desantisiibacteriota</taxon>
    </lineage>
</organism>
<accession>A0A2H0A1L4</accession>
<dbReference type="EMBL" id="PCSH01000178">
    <property type="protein sequence ID" value="PIP39325.1"/>
    <property type="molecule type" value="Genomic_DNA"/>
</dbReference>
<comment type="caution">
    <text evidence="1">The sequence shown here is derived from an EMBL/GenBank/DDBJ whole genome shotgun (WGS) entry which is preliminary data.</text>
</comment>
<proteinExistence type="predicted"/>
<gene>
    <name evidence="1" type="ORF">COX18_10465</name>
</gene>
<reference evidence="1 2" key="1">
    <citation type="submission" date="2017-09" db="EMBL/GenBank/DDBJ databases">
        <title>Depth-based differentiation of microbial function through sediment-hosted aquifers and enrichment of novel symbionts in the deep terrestrial subsurface.</title>
        <authorList>
            <person name="Probst A.J."/>
            <person name="Ladd B."/>
            <person name="Jarett J.K."/>
            <person name="Geller-Mcgrath D.E."/>
            <person name="Sieber C.M."/>
            <person name="Emerson J.B."/>
            <person name="Anantharaman K."/>
            <person name="Thomas B.C."/>
            <person name="Malmstrom R."/>
            <person name="Stieglmeier M."/>
            <person name="Klingl A."/>
            <person name="Woyke T."/>
            <person name="Ryan C.M."/>
            <person name="Banfield J.F."/>
        </authorList>
    </citation>
    <scope>NUCLEOTIDE SEQUENCE [LARGE SCALE GENOMIC DNA]</scope>
    <source>
        <strain evidence="1">CG23_combo_of_CG06-09_8_20_14_all_40_23</strain>
    </source>
</reference>
<dbReference type="AlphaFoldDB" id="A0A2H0A1L4"/>
<evidence type="ECO:0000313" key="1">
    <source>
        <dbReference type="EMBL" id="PIP39325.1"/>
    </source>
</evidence>
<sequence>MTDPKLTCVLHRLLRNRNRQKGYLIVTNNKKAVDVGGIDALFVGGSMLDKNLVSMGSSSFEDLKK</sequence>
<protein>
    <submittedName>
        <fullName evidence="1">Uncharacterized protein</fullName>
    </submittedName>
</protein>